<evidence type="ECO:0000259" key="1">
    <source>
        <dbReference type="Pfam" id="PF01872"/>
    </source>
</evidence>
<accession>A0A6G2BJA8</accession>
<dbReference type="EMBL" id="WIXO01000001">
    <property type="protein sequence ID" value="MTE22159.1"/>
    <property type="molecule type" value="Genomic_DNA"/>
</dbReference>
<dbReference type="Gene3D" id="3.40.430.10">
    <property type="entry name" value="Dihydrofolate Reductase, subunit A"/>
    <property type="match status" value="1"/>
</dbReference>
<dbReference type="AlphaFoldDB" id="A0A6G2BJA8"/>
<evidence type="ECO:0000313" key="3">
    <source>
        <dbReference type="Proteomes" id="UP000473014"/>
    </source>
</evidence>
<name>A0A6G2BJA8_9ACTN</name>
<dbReference type="GO" id="GO:0008703">
    <property type="term" value="F:5-amino-6-(5-phosphoribosylamino)uracil reductase activity"/>
    <property type="evidence" value="ECO:0007669"/>
    <property type="project" value="InterPro"/>
</dbReference>
<dbReference type="InterPro" id="IPR050765">
    <property type="entry name" value="Riboflavin_Biosynth_HTPR"/>
</dbReference>
<comment type="caution">
    <text evidence="2">The sequence shown here is derived from an EMBL/GenBank/DDBJ whole genome shotgun (WGS) entry which is preliminary data.</text>
</comment>
<dbReference type="Proteomes" id="UP000473014">
    <property type="component" value="Unassembled WGS sequence"/>
</dbReference>
<proteinExistence type="predicted"/>
<dbReference type="GO" id="GO:0009231">
    <property type="term" value="P:riboflavin biosynthetic process"/>
    <property type="evidence" value="ECO:0007669"/>
    <property type="project" value="InterPro"/>
</dbReference>
<protein>
    <submittedName>
        <fullName evidence="2">Deaminase</fullName>
    </submittedName>
</protein>
<dbReference type="InterPro" id="IPR002734">
    <property type="entry name" value="RibDG_C"/>
</dbReference>
<organism evidence="2 3">
    <name type="scientific">Streptomyces taklimakanensis</name>
    <dbReference type="NCBI Taxonomy" id="2569853"/>
    <lineage>
        <taxon>Bacteria</taxon>
        <taxon>Bacillati</taxon>
        <taxon>Actinomycetota</taxon>
        <taxon>Actinomycetes</taxon>
        <taxon>Kitasatosporales</taxon>
        <taxon>Streptomycetaceae</taxon>
        <taxon>Streptomyces</taxon>
    </lineage>
</organism>
<dbReference type="SUPFAM" id="SSF53597">
    <property type="entry name" value="Dihydrofolate reductase-like"/>
    <property type="match status" value="1"/>
</dbReference>
<evidence type="ECO:0000313" key="2">
    <source>
        <dbReference type="EMBL" id="MTE22159.1"/>
    </source>
</evidence>
<keyword evidence="3" id="KW-1185">Reference proteome</keyword>
<sequence>MSSLMVDYIMSLDGYGAAEGWPGWWGMEGPEYFAWLEEDGKNDWITLMGATTYRMMSKFAEQGEEGVDALTALDKIVFSSTLTAPLSWANTELVTGDAVESVRKMKRGSRQLRTLGSLGLSRSLLRAGLVDRFRVVVFPVITGATGRDRIFDGYPDVKLDLMESRTLDGRSQVLDYKPTVLDGPPGTGPQ</sequence>
<dbReference type="RefSeq" id="WP_155072699.1">
    <property type="nucleotide sequence ID" value="NZ_WIXO01000001.1"/>
</dbReference>
<dbReference type="PANTHER" id="PTHR38011">
    <property type="entry name" value="DIHYDROFOLATE REDUCTASE FAMILY PROTEIN (AFU_ORTHOLOGUE AFUA_8G06820)"/>
    <property type="match status" value="1"/>
</dbReference>
<reference evidence="2 3" key="1">
    <citation type="submission" date="2019-11" db="EMBL/GenBank/DDBJ databases">
        <authorList>
            <person name="Yuan L."/>
        </authorList>
    </citation>
    <scope>NUCLEOTIDE SEQUENCE [LARGE SCALE GENOMIC DNA]</scope>
    <source>
        <strain evidence="2 3">TRM43335</strain>
    </source>
</reference>
<feature type="domain" description="Bacterial bifunctional deaminase-reductase C-terminal" evidence="1">
    <location>
        <begin position="4"/>
        <end position="169"/>
    </location>
</feature>
<gene>
    <name evidence="2" type="ORF">F0L17_24280</name>
</gene>
<dbReference type="InterPro" id="IPR024072">
    <property type="entry name" value="DHFR-like_dom_sf"/>
</dbReference>
<dbReference type="Pfam" id="PF01872">
    <property type="entry name" value="RibD_C"/>
    <property type="match status" value="1"/>
</dbReference>
<dbReference type="OrthoDB" id="4376317at2"/>
<dbReference type="PANTHER" id="PTHR38011:SF2">
    <property type="entry name" value="BIFUNCTIONAL DEAMINASE-REDUCTASE DOMAIN PROTEIN"/>
    <property type="match status" value="1"/>
</dbReference>